<dbReference type="Proteomes" id="UP000298652">
    <property type="component" value="Chromosome 3"/>
</dbReference>
<proteinExistence type="predicted"/>
<reference evidence="1" key="1">
    <citation type="submission" date="2019-03" db="EMBL/GenBank/DDBJ databases">
        <title>WGS assembly of Setaria viridis.</title>
        <authorList>
            <person name="Huang P."/>
            <person name="Jenkins J."/>
            <person name="Grimwood J."/>
            <person name="Barry K."/>
            <person name="Healey A."/>
            <person name="Mamidi S."/>
            <person name="Sreedasyam A."/>
            <person name="Shu S."/>
            <person name="Feldman M."/>
            <person name="Wu J."/>
            <person name="Yu Y."/>
            <person name="Chen C."/>
            <person name="Johnson J."/>
            <person name="Rokhsar D."/>
            <person name="Baxter I."/>
            <person name="Schmutz J."/>
            <person name="Brutnell T."/>
            <person name="Kellogg E."/>
        </authorList>
    </citation>
    <scope>NUCLEOTIDE SEQUENCE [LARGE SCALE GENOMIC DNA]</scope>
</reference>
<gene>
    <name evidence="1" type="ORF">SEVIR_3G227433v2</name>
</gene>
<dbReference type="Gramene" id="TKW26988">
    <property type="protein sequence ID" value="TKW26988"/>
    <property type="gene ID" value="SEVIR_3G227433v2"/>
</dbReference>
<name>A0A4U6VCG5_SETVI</name>
<dbReference type="AlphaFoldDB" id="A0A4U6VCG5"/>
<protein>
    <submittedName>
        <fullName evidence="1">Uncharacterized protein</fullName>
    </submittedName>
</protein>
<sequence>MPMPMPMNQPPPARAHKIRRALFLLPGKRREPAVTLAKEKPDRGEKGGHFGQTNTISAGNLFFPPWPCSCQHSVCTFFPGNGVLHASKMSVWSLVV</sequence>
<accession>A0A4U6VCG5</accession>
<keyword evidence="2" id="KW-1185">Reference proteome</keyword>
<organism evidence="1 2">
    <name type="scientific">Setaria viridis</name>
    <name type="common">Green bristlegrass</name>
    <name type="synonym">Setaria italica subsp. viridis</name>
    <dbReference type="NCBI Taxonomy" id="4556"/>
    <lineage>
        <taxon>Eukaryota</taxon>
        <taxon>Viridiplantae</taxon>
        <taxon>Streptophyta</taxon>
        <taxon>Embryophyta</taxon>
        <taxon>Tracheophyta</taxon>
        <taxon>Spermatophyta</taxon>
        <taxon>Magnoliopsida</taxon>
        <taxon>Liliopsida</taxon>
        <taxon>Poales</taxon>
        <taxon>Poaceae</taxon>
        <taxon>PACMAD clade</taxon>
        <taxon>Panicoideae</taxon>
        <taxon>Panicodae</taxon>
        <taxon>Paniceae</taxon>
        <taxon>Cenchrinae</taxon>
        <taxon>Setaria</taxon>
    </lineage>
</organism>
<evidence type="ECO:0000313" key="1">
    <source>
        <dbReference type="EMBL" id="TKW26988.1"/>
    </source>
</evidence>
<dbReference type="EMBL" id="CM016554">
    <property type="protein sequence ID" value="TKW26988.1"/>
    <property type="molecule type" value="Genomic_DNA"/>
</dbReference>
<evidence type="ECO:0000313" key="2">
    <source>
        <dbReference type="Proteomes" id="UP000298652"/>
    </source>
</evidence>